<dbReference type="RefSeq" id="XP_070917985.1">
    <property type="nucleotide sequence ID" value="XM_071061884.1"/>
</dbReference>
<evidence type="ECO:0000256" key="3">
    <source>
        <dbReference type="ARBA" id="ARBA00022692"/>
    </source>
</evidence>
<keyword evidence="3 7" id="KW-0812">Transmembrane</keyword>
<dbReference type="InterPro" id="IPR051572">
    <property type="entry name" value="VTC_Complex_Subunit"/>
</dbReference>
<reference evidence="9 10" key="1">
    <citation type="submission" date="2024-09" db="EMBL/GenBank/DDBJ databases">
        <title>Itraconazole resistance in Madurella fahalii resulting from another homologue of gene encoding cytochrome P450 14-alpha sterol demethylase (CYP51).</title>
        <authorList>
            <person name="Yoshioka I."/>
            <person name="Fahal A.H."/>
            <person name="Kaneko S."/>
            <person name="Yaguchi T."/>
        </authorList>
    </citation>
    <scope>NUCLEOTIDE SEQUENCE [LARGE SCALE GENOMIC DNA]</scope>
    <source>
        <strain evidence="9 10">IFM 68171</strain>
    </source>
</reference>
<feature type="region of interest" description="Disordered" evidence="6">
    <location>
        <begin position="202"/>
        <end position="227"/>
    </location>
</feature>
<organism evidence="9 10">
    <name type="scientific">Madurella fahalii</name>
    <dbReference type="NCBI Taxonomy" id="1157608"/>
    <lineage>
        <taxon>Eukaryota</taxon>
        <taxon>Fungi</taxon>
        <taxon>Dikarya</taxon>
        <taxon>Ascomycota</taxon>
        <taxon>Pezizomycotina</taxon>
        <taxon>Sordariomycetes</taxon>
        <taxon>Sordariomycetidae</taxon>
        <taxon>Sordariales</taxon>
        <taxon>Sordariales incertae sedis</taxon>
        <taxon>Madurella</taxon>
    </lineage>
</organism>
<evidence type="ECO:0000313" key="10">
    <source>
        <dbReference type="Proteomes" id="UP001628179"/>
    </source>
</evidence>
<feature type="compositionally biased region" description="Polar residues" evidence="6">
    <location>
        <begin position="310"/>
        <end position="322"/>
    </location>
</feature>
<dbReference type="PROSITE" id="PS51382">
    <property type="entry name" value="SPX"/>
    <property type="match status" value="1"/>
</dbReference>
<gene>
    <name evidence="9" type="ORF">MFIFM68171_06464</name>
</gene>
<evidence type="ECO:0000256" key="1">
    <source>
        <dbReference type="ARBA" id="ARBA00004128"/>
    </source>
</evidence>
<keyword evidence="5 7" id="KW-0472">Membrane</keyword>
<protein>
    <recommendedName>
        <fullName evidence="8">SPX domain-containing protein</fullName>
    </recommendedName>
</protein>
<dbReference type="CDD" id="cd14474">
    <property type="entry name" value="SPX_YDR089W"/>
    <property type="match status" value="1"/>
</dbReference>
<feature type="compositionally biased region" description="Polar residues" evidence="6">
    <location>
        <begin position="215"/>
        <end position="227"/>
    </location>
</feature>
<feature type="transmembrane region" description="Helical" evidence="7">
    <location>
        <begin position="477"/>
        <end position="498"/>
    </location>
</feature>
<sequence length="503" mass="55557">MKYGEQFEKESVPQWSLHNIDYNSLKHHIKVHTTKDQATAIAIPGHQDTALRKFEDELYSELCRQHDRVDLFVTSKADEISRRLHYLSNQVHRLILRCATSGRDRMSLKRRQRFAKYEQELLRCGDDIRSLQRFVSAQVIAFRKILKKYRKWTGSSTLGSRFRDSILSHPKSFTRRDFSQLQSRHDDLLQTLQAAIPAHLGSNTSAAVESRRSRPSSAQVSPSETIVAPESQQSVAGYWNEYDHGSEAGDTTQNADGEYAIYIDPNADVGFPGMKALSAFFTTPVQKLNSWISSRHQDTNDGERGALLPTHSSASPYGSTTRSLEHSYFSSPPGGGGGGGGAAVVSSTMADTDADDECRPSSRHSRRGSYGVYASSEEGNYFPAGYRAHYAALPSVSEQQMLQYRERVLFWGTWGCYGVAFVLMGIAAVLVVAGRNKMRLEVDAGVTLGIMTSLGLACAALCMACSRQGKSSWLTKAAVWATFAVACIVNGVLLVLVMGRGKL</sequence>
<feature type="transmembrane region" description="Helical" evidence="7">
    <location>
        <begin position="444"/>
        <end position="465"/>
    </location>
</feature>
<evidence type="ECO:0000313" key="9">
    <source>
        <dbReference type="EMBL" id="GAB1316254.1"/>
    </source>
</evidence>
<evidence type="ECO:0000259" key="8">
    <source>
        <dbReference type="PROSITE" id="PS51382"/>
    </source>
</evidence>
<keyword evidence="10" id="KW-1185">Reference proteome</keyword>
<keyword evidence="2" id="KW-0926">Vacuole</keyword>
<dbReference type="PANTHER" id="PTHR46140:SF1">
    <property type="entry name" value="VACUOLAR TRANSPORTER CHAPERONE COMPLEX SUBUNIT 4-RELATED"/>
    <property type="match status" value="1"/>
</dbReference>
<accession>A0ABQ0GER8</accession>
<feature type="region of interest" description="Disordered" evidence="6">
    <location>
        <begin position="295"/>
        <end position="370"/>
    </location>
</feature>
<keyword evidence="4 7" id="KW-1133">Transmembrane helix</keyword>
<proteinExistence type="predicted"/>
<comment type="caution">
    <text evidence="9">The sequence shown here is derived from an EMBL/GenBank/DDBJ whole genome shotgun (WGS) entry which is preliminary data.</text>
</comment>
<feature type="domain" description="SPX" evidence="8">
    <location>
        <begin position="1"/>
        <end position="163"/>
    </location>
</feature>
<comment type="subcellular location">
    <subcellularLocation>
        <location evidence="1">Vacuole membrane</location>
        <topology evidence="1">Multi-pass membrane protein</topology>
    </subcellularLocation>
</comment>
<feature type="compositionally biased region" description="Basic and acidic residues" evidence="6">
    <location>
        <begin position="295"/>
        <end position="304"/>
    </location>
</feature>
<name>A0ABQ0GER8_9PEZI</name>
<evidence type="ECO:0000256" key="7">
    <source>
        <dbReference type="SAM" id="Phobius"/>
    </source>
</evidence>
<evidence type="ECO:0000256" key="6">
    <source>
        <dbReference type="SAM" id="MobiDB-lite"/>
    </source>
</evidence>
<dbReference type="Proteomes" id="UP001628179">
    <property type="component" value="Unassembled WGS sequence"/>
</dbReference>
<dbReference type="EMBL" id="BAAFSV010000003">
    <property type="protein sequence ID" value="GAB1316254.1"/>
    <property type="molecule type" value="Genomic_DNA"/>
</dbReference>
<evidence type="ECO:0000256" key="4">
    <source>
        <dbReference type="ARBA" id="ARBA00022989"/>
    </source>
</evidence>
<dbReference type="InterPro" id="IPR004331">
    <property type="entry name" value="SPX_dom"/>
</dbReference>
<feature type="transmembrane region" description="Helical" evidence="7">
    <location>
        <begin position="408"/>
        <end position="432"/>
    </location>
</feature>
<dbReference type="GeneID" id="98177207"/>
<evidence type="ECO:0000256" key="5">
    <source>
        <dbReference type="ARBA" id="ARBA00023136"/>
    </source>
</evidence>
<dbReference type="PANTHER" id="PTHR46140">
    <property type="entry name" value="VACUOLAR TRANSPORTER CHAPERONE 1-RELATED"/>
    <property type="match status" value="1"/>
</dbReference>
<evidence type="ECO:0000256" key="2">
    <source>
        <dbReference type="ARBA" id="ARBA00022554"/>
    </source>
</evidence>
<feature type="compositionally biased region" description="Gly residues" evidence="6">
    <location>
        <begin position="333"/>
        <end position="342"/>
    </location>
</feature>